<accession>A0ABW5JA53</accession>
<dbReference type="EMBL" id="JBHULC010000022">
    <property type="protein sequence ID" value="MFD2522922.1"/>
    <property type="molecule type" value="Genomic_DNA"/>
</dbReference>
<protein>
    <submittedName>
        <fullName evidence="1">Uncharacterized protein</fullName>
    </submittedName>
</protein>
<sequence>MRSHKLNFRDLSACYPCHALILRSIGVPRWIDSCHITRATGFFPTTRATPFIWTSIGVVRVWWVG</sequence>
<dbReference type="RefSeq" id="WP_340239619.1">
    <property type="nucleotide sequence ID" value="NZ_JBBEWC010000013.1"/>
</dbReference>
<gene>
    <name evidence="1" type="ORF">ACFSR2_18630</name>
</gene>
<reference evidence="2" key="1">
    <citation type="journal article" date="2019" name="Int. J. Syst. Evol. Microbiol.">
        <title>The Global Catalogue of Microorganisms (GCM) 10K type strain sequencing project: providing services to taxonomists for standard genome sequencing and annotation.</title>
        <authorList>
            <consortium name="The Broad Institute Genomics Platform"/>
            <consortium name="The Broad Institute Genome Sequencing Center for Infectious Disease"/>
            <person name="Wu L."/>
            <person name="Ma J."/>
        </authorList>
    </citation>
    <scope>NUCLEOTIDE SEQUENCE [LARGE SCALE GENOMIC DNA]</scope>
    <source>
        <strain evidence="2">KCTC 52344</strain>
    </source>
</reference>
<organism evidence="1 2">
    <name type="scientific">Emticicia soli</name>
    <dbReference type="NCBI Taxonomy" id="2027878"/>
    <lineage>
        <taxon>Bacteria</taxon>
        <taxon>Pseudomonadati</taxon>
        <taxon>Bacteroidota</taxon>
        <taxon>Cytophagia</taxon>
        <taxon>Cytophagales</taxon>
        <taxon>Leadbetterellaceae</taxon>
        <taxon>Emticicia</taxon>
    </lineage>
</organism>
<evidence type="ECO:0000313" key="1">
    <source>
        <dbReference type="EMBL" id="MFD2522922.1"/>
    </source>
</evidence>
<name>A0ABW5JA53_9BACT</name>
<comment type="caution">
    <text evidence="1">The sequence shown here is derived from an EMBL/GenBank/DDBJ whole genome shotgun (WGS) entry which is preliminary data.</text>
</comment>
<dbReference type="Proteomes" id="UP001597510">
    <property type="component" value="Unassembled WGS sequence"/>
</dbReference>
<keyword evidence="2" id="KW-1185">Reference proteome</keyword>
<proteinExistence type="predicted"/>
<evidence type="ECO:0000313" key="2">
    <source>
        <dbReference type="Proteomes" id="UP001597510"/>
    </source>
</evidence>